<dbReference type="Proteomes" id="UP001324115">
    <property type="component" value="Unassembled WGS sequence"/>
</dbReference>
<sequence length="250" mass="27646">MALSSSCSSSIGFGGISCPRGSPRKARHCLRHGQLGLAFSAEPEESRRPSSLRISADSTQKARFVARRKESVTVRQLERPLIEYMRLPASQYSVLDAERIERVDENTFRCYIYRIKFFAFEVCPVLLVRVEEQPNGCCISLLSCKLEGSPMVAAQNDKFEASMVNQVSCGSNQSSSLVQQLTSDTVIEVSIEIPSAFSLIPVQAIESTGTQVLEQVLRIMLPRFTAQLVKDYQAWASGDTSRQPLGTGEI</sequence>
<reference evidence="1 2" key="1">
    <citation type="journal article" date="2023" name="G3 (Bethesda)">
        <title>A haplotype-resolved chromosome-scale genome for Quercus rubra L. provides insights into the genetics of adaptive traits for red oak species.</title>
        <authorList>
            <person name="Kapoor B."/>
            <person name="Jenkins J."/>
            <person name="Schmutz J."/>
            <person name="Zhebentyayeva T."/>
            <person name="Kuelheim C."/>
            <person name="Coggeshall M."/>
            <person name="Heim C."/>
            <person name="Lasky J.R."/>
            <person name="Leites L."/>
            <person name="Islam-Faridi N."/>
            <person name="Romero-Severson J."/>
            <person name="DeLeo V.L."/>
            <person name="Lucas S.M."/>
            <person name="Lazic D."/>
            <person name="Gailing O."/>
            <person name="Carlson J."/>
            <person name="Staton M."/>
        </authorList>
    </citation>
    <scope>NUCLEOTIDE SEQUENCE [LARGE SCALE GENOMIC DNA]</scope>
    <source>
        <strain evidence="1">Pseudo-F2</strain>
    </source>
</reference>
<name>A0AAN7ESF6_QUERU</name>
<organism evidence="1 2">
    <name type="scientific">Quercus rubra</name>
    <name type="common">Northern red oak</name>
    <name type="synonym">Quercus borealis</name>
    <dbReference type="NCBI Taxonomy" id="3512"/>
    <lineage>
        <taxon>Eukaryota</taxon>
        <taxon>Viridiplantae</taxon>
        <taxon>Streptophyta</taxon>
        <taxon>Embryophyta</taxon>
        <taxon>Tracheophyta</taxon>
        <taxon>Spermatophyta</taxon>
        <taxon>Magnoliopsida</taxon>
        <taxon>eudicotyledons</taxon>
        <taxon>Gunneridae</taxon>
        <taxon>Pentapetalae</taxon>
        <taxon>rosids</taxon>
        <taxon>fabids</taxon>
        <taxon>Fagales</taxon>
        <taxon>Fagaceae</taxon>
        <taxon>Quercus</taxon>
    </lineage>
</organism>
<dbReference type="Pfam" id="PF09366">
    <property type="entry name" value="DUF1997"/>
    <property type="match status" value="1"/>
</dbReference>
<accession>A0AAN7ESF6</accession>
<evidence type="ECO:0000313" key="2">
    <source>
        <dbReference type="Proteomes" id="UP001324115"/>
    </source>
</evidence>
<dbReference type="EMBL" id="JAXUIC010000008">
    <property type="protein sequence ID" value="KAK4578628.1"/>
    <property type="molecule type" value="Genomic_DNA"/>
</dbReference>
<proteinExistence type="predicted"/>
<comment type="caution">
    <text evidence="1">The sequence shown here is derived from an EMBL/GenBank/DDBJ whole genome shotgun (WGS) entry which is preliminary data.</text>
</comment>
<keyword evidence="2" id="KW-1185">Reference proteome</keyword>
<gene>
    <name evidence="1" type="ORF">RGQ29_028642</name>
</gene>
<protein>
    <submittedName>
        <fullName evidence="1">Uncharacterized protein</fullName>
    </submittedName>
</protein>
<dbReference type="PANTHER" id="PTHR34131:SF3">
    <property type="entry name" value="(RAP ANNOTATION RELEASE2) GALACTOSE-BINDING LIKE DOMAIN CONTAINING PROTEIN"/>
    <property type="match status" value="1"/>
</dbReference>
<dbReference type="InterPro" id="IPR018971">
    <property type="entry name" value="DUF1997"/>
</dbReference>
<dbReference type="PANTHER" id="PTHR34131">
    <property type="entry name" value="(RAP ANNOTATION RELEASE2) GALACTOSE-BINDING LIKE DOMAIN CONTAINING PROTEIN"/>
    <property type="match status" value="1"/>
</dbReference>
<dbReference type="AlphaFoldDB" id="A0AAN7ESF6"/>
<evidence type="ECO:0000313" key="1">
    <source>
        <dbReference type="EMBL" id="KAK4578628.1"/>
    </source>
</evidence>